<protein>
    <submittedName>
        <fullName evidence="2">Uncharacterized protein</fullName>
    </submittedName>
</protein>
<proteinExistence type="predicted"/>
<dbReference type="SUPFAM" id="SSF48452">
    <property type="entry name" value="TPR-like"/>
    <property type="match status" value="1"/>
</dbReference>
<evidence type="ECO:0000313" key="3">
    <source>
        <dbReference type="Proteomes" id="UP000198736"/>
    </source>
</evidence>
<dbReference type="EMBL" id="CZPZ01000015">
    <property type="protein sequence ID" value="CUS36315.1"/>
    <property type="molecule type" value="Genomic_DNA"/>
</dbReference>
<sequence length="220" mass="23660">MRITSFLLVGIVSSGVSLVTMSASAQDAHPSLAKQALEECAKGRLATEREKRQAHFQQGQSLGERAVAADEGNADAHFALFCNLGELLRIDGESLTSLFGLRRMMHELDRALEINPAHIDALSAKGTLLVKLPSLLGGDAEKGEALLEHVVNKAPKAVNARLSLAKVRCEHGRHQEAVTLATDALVLAQQHDRADFIPEARAVLEQLQANAAKAGYKAQF</sequence>
<feature type="chain" id="PRO_5006624120" evidence="1">
    <location>
        <begin position="26"/>
        <end position="220"/>
    </location>
</feature>
<accession>A0A0S4LK50</accession>
<keyword evidence="1" id="KW-0732">Signal</keyword>
<feature type="signal peptide" evidence="1">
    <location>
        <begin position="1"/>
        <end position="25"/>
    </location>
</feature>
<dbReference type="InterPro" id="IPR011990">
    <property type="entry name" value="TPR-like_helical_dom_sf"/>
</dbReference>
<dbReference type="STRING" id="1742973.COMA2_220023"/>
<name>A0A0S4LK50_9BACT</name>
<evidence type="ECO:0000256" key="1">
    <source>
        <dbReference type="SAM" id="SignalP"/>
    </source>
</evidence>
<dbReference type="AlphaFoldDB" id="A0A0S4LK50"/>
<gene>
    <name evidence="2" type="ORF">COMA2_220023</name>
</gene>
<dbReference type="Proteomes" id="UP000198736">
    <property type="component" value="Unassembled WGS sequence"/>
</dbReference>
<keyword evidence="3" id="KW-1185">Reference proteome</keyword>
<reference evidence="3" key="1">
    <citation type="submission" date="2015-10" db="EMBL/GenBank/DDBJ databases">
        <authorList>
            <person name="Luecker S."/>
            <person name="Luecker S."/>
        </authorList>
    </citation>
    <scope>NUCLEOTIDE SEQUENCE [LARGE SCALE GENOMIC DNA]</scope>
</reference>
<evidence type="ECO:0000313" key="2">
    <source>
        <dbReference type="EMBL" id="CUS36315.1"/>
    </source>
</evidence>
<organism evidence="2 3">
    <name type="scientific">Candidatus Nitrospira nitrificans</name>
    <dbReference type="NCBI Taxonomy" id="1742973"/>
    <lineage>
        <taxon>Bacteria</taxon>
        <taxon>Pseudomonadati</taxon>
        <taxon>Nitrospirota</taxon>
        <taxon>Nitrospiria</taxon>
        <taxon>Nitrospirales</taxon>
        <taxon>Nitrospiraceae</taxon>
        <taxon>Nitrospira</taxon>
    </lineage>
</organism>
<dbReference type="Gene3D" id="1.25.40.10">
    <property type="entry name" value="Tetratricopeptide repeat domain"/>
    <property type="match status" value="1"/>
</dbReference>